<comment type="caution">
    <text evidence="2">The sequence shown here is derived from an EMBL/GenBank/DDBJ whole genome shotgun (WGS) entry which is preliminary data.</text>
</comment>
<evidence type="ECO:0000259" key="1">
    <source>
        <dbReference type="PROSITE" id="PS50206"/>
    </source>
</evidence>
<proteinExistence type="predicted"/>
<accession>A0A094Q9L7</accession>
<dbReference type="InterPro" id="IPR001763">
    <property type="entry name" value="Rhodanese-like_dom"/>
</dbReference>
<dbReference type="PROSITE" id="PS50206">
    <property type="entry name" value="RHODANESE_3"/>
    <property type="match status" value="1"/>
</dbReference>
<gene>
    <name evidence="2" type="ORF">GM51_4625</name>
</gene>
<dbReference type="PANTHER" id="PTHR43031">
    <property type="entry name" value="FAD-DEPENDENT OXIDOREDUCTASE"/>
    <property type="match status" value="1"/>
</dbReference>
<dbReference type="InterPro" id="IPR050229">
    <property type="entry name" value="GlpE_sulfurtransferase"/>
</dbReference>
<dbReference type="AlphaFoldDB" id="A0A094Q9L7"/>
<dbReference type="InterPro" id="IPR036873">
    <property type="entry name" value="Rhodanese-like_dom_sf"/>
</dbReference>
<organism evidence="2">
    <name type="scientific">freshwater metagenome</name>
    <dbReference type="NCBI Taxonomy" id="449393"/>
    <lineage>
        <taxon>unclassified sequences</taxon>
        <taxon>metagenomes</taxon>
        <taxon>ecological metagenomes</taxon>
    </lineage>
</organism>
<reference evidence="2" key="1">
    <citation type="submission" date="2014-06" db="EMBL/GenBank/DDBJ databases">
        <title>Key roles for freshwater Actinobacteria revealed by deep metagenomic sequencing.</title>
        <authorList>
            <person name="Ghai R."/>
            <person name="Mizuno C.M."/>
            <person name="Picazo A."/>
            <person name="Camacho A."/>
            <person name="Rodriguez-Valera F."/>
        </authorList>
    </citation>
    <scope>NUCLEOTIDE SEQUENCE</scope>
</reference>
<name>A0A094Q9L7_9ZZZZ</name>
<dbReference type="Pfam" id="PF00581">
    <property type="entry name" value="Rhodanese"/>
    <property type="match status" value="1"/>
</dbReference>
<dbReference type="Gene3D" id="3.40.250.10">
    <property type="entry name" value="Rhodanese-like domain"/>
    <property type="match status" value="1"/>
</dbReference>
<evidence type="ECO:0000313" key="2">
    <source>
        <dbReference type="EMBL" id="KGA20925.1"/>
    </source>
</evidence>
<dbReference type="SMART" id="SM00450">
    <property type="entry name" value="RHOD"/>
    <property type="match status" value="1"/>
</dbReference>
<dbReference type="EMBL" id="JNSL01000018">
    <property type="protein sequence ID" value="KGA20925.1"/>
    <property type="molecule type" value="Genomic_DNA"/>
</dbReference>
<sequence>MKTISPQEAFEMVSVGLAYGIDVREENEWDAGHSDLFTLHPLSTFDAGKISIDKPVIFICRSGKRSAQACELLQAHGVEASNMTGGMLEWQALQLPMVAPNGTPLIS</sequence>
<protein>
    <recommendedName>
        <fullName evidence="1">Rhodanese domain-containing protein</fullName>
    </recommendedName>
</protein>
<dbReference type="SUPFAM" id="SSF52821">
    <property type="entry name" value="Rhodanese/Cell cycle control phosphatase"/>
    <property type="match status" value="1"/>
</dbReference>
<dbReference type="CDD" id="cd00158">
    <property type="entry name" value="RHOD"/>
    <property type="match status" value="1"/>
</dbReference>
<dbReference type="PANTHER" id="PTHR43031:SF7">
    <property type="entry name" value="NITRIC OXIDE REDUCTASE FLRD-NAD(+) REDUCTASE"/>
    <property type="match status" value="1"/>
</dbReference>
<feature type="domain" description="Rhodanese" evidence="1">
    <location>
        <begin position="21"/>
        <end position="99"/>
    </location>
</feature>